<dbReference type="GO" id="GO:0000978">
    <property type="term" value="F:RNA polymerase II cis-regulatory region sequence-specific DNA binding"/>
    <property type="evidence" value="ECO:0007669"/>
    <property type="project" value="TreeGrafter"/>
</dbReference>
<dbReference type="OrthoDB" id="2143914at2759"/>
<dbReference type="InterPro" id="IPR009057">
    <property type="entry name" value="Homeodomain-like_sf"/>
</dbReference>
<accession>A0A6A2Z5R7</accession>
<dbReference type="SUPFAM" id="SSF46689">
    <property type="entry name" value="Homeodomain-like"/>
    <property type="match status" value="1"/>
</dbReference>
<dbReference type="GO" id="GO:0000981">
    <property type="term" value="F:DNA-binding transcription factor activity, RNA polymerase II-specific"/>
    <property type="evidence" value="ECO:0007669"/>
    <property type="project" value="TreeGrafter"/>
</dbReference>
<name>A0A6A2Z5R7_HIBSY</name>
<evidence type="ECO:0000313" key="3">
    <source>
        <dbReference type="Proteomes" id="UP000436088"/>
    </source>
</evidence>
<dbReference type="AlphaFoldDB" id="A0A6A2Z5R7"/>
<dbReference type="PANTHER" id="PTHR45614">
    <property type="entry name" value="MYB PROTEIN-RELATED"/>
    <property type="match status" value="1"/>
</dbReference>
<feature type="region of interest" description="Disordered" evidence="1">
    <location>
        <begin position="90"/>
        <end position="122"/>
    </location>
</feature>
<dbReference type="EMBL" id="VEPZ02001209">
    <property type="protein sequence ID" value="KAE8686770.1"/>
    <property type="molecule type" value="Genomic_DNA"/>
</dbReference>
<feature type="compositionally biased region" description="Polar residues" evidence="1">
    <location>
        <begin position="112"/>
        <end position="122"/>
    </location>
</feature>
<keyword evidence="3" id="KW-1185">Reference proteome</keyword>
<protein>
    <submittedName>
        <fullName evidence="2">UNC-50 family protein isoform 1</fullName>
    </submittedName>
</protein>
<gene>
    <name evidence="2" type="ORF">F3Y22_tig00111027pilonHSYRG00061</name>
</gene>
<dbReference type="InterPro" id="IPR001005">
    <property type="entry name" value="SANT/Myb"/>
</dbReference>
<reference evidence="2" key="1">
    <citation type="submission" date="2019-09" db="EMBL/GenBank/DDBJ databases">
        <title>Draft genome information of white flower Hibiscus syriacus.</title>
        <authorList>
            <person name="Kim Y.-M."/>
        </authorList>
    </citation>
    <scope>NUCLEOTIDE SEQUENCE [LARGE SCALE GENOMIC DNA]</scope>
    <source>
        <strain evidence="2">YM2019G1</strain>
    </source>
</reference>
<sequence>MDQEFEGVKRPWSPKEDEALRKLVKRHSARNCSLISRSISCRRSQLCNQLSSKVEHRAFTPEEDSIIMGGHAHAVRNHWNSTLKRKLSVAEDGDSIQELKKRSTKSPRMESPSGSEESDLGSNVVKSNRHFVVTDVSTELTLGRSWNKSFDVNIINSSGKKNEHEQPLAENQVGGMKMTETTLALTVEMAIQEMIRKEVRDYMAEFSVKSQNVRNSWG</sequence>
<proteinExistence type="predicted"/>
<dbReference type="InterPro" id="IPR050560">
    <property type="entry name" value="MYB_TF"/>
</dbReference>
<dbReference type="GO" id="GO:0005634">
    <property type="term" value="C:nucleus"/>
    <property type="evidence" value="ECO:0007669"/>
    <property type="project" value="TreeGrafter"/>
</dbReference>
<dbReference type="Gene3D" id="1.10.10.60">
    <property type="entry name" value="Homeodomain-like"/>
    <property type="match status" value="1"/>
</dbReference>
<evidence type="ECO:0000313" key="2">
    <source>
        <dbReference type="EMBL" id="KAE8686770.1"/>
    </source>
</evidence>
<evidence type="ECO:0000256" key="1">
    <source>
        <dbReference type="SAM" id="MobiDB-lite"/>
    </source>
</evidence>
<dbReference type="CDD" id="cd00167">
    <property type="entry name" value="SANT"/>
    <property type="match status" value="1"/>
</dbReference>
<dbReference type="PANTHER" id="PTHR45614:SF295">
    <property type="entry name" value="SUCROSE RESPONSIVE ELEMENT BINDING PROTEIN"/>
    <property type="match status" value="1"/>
</dbReference>
<comment type="caution">
    <text evidence="2">The sequence shown here is derived from an EMBL/GenBank/DDBJ whole genome shotgun (WGS) entry which is preliminary data.</text>
</comment>
<dbReference type="Proteomes" id="UP000436088">
    <property type="component" value="Unassembled WGS sequence"/>
</dbReference>
<organism evidence="2 3">
    <name type="scientific">Hibiscus syriacus</name>
    <name type="common">Rose of Sharon</name>
    <dbReference type="NCBI Taxonomy" id="106335"/>
    <lineage>
        <taxon>Eukaryota</taxon>
        <taxon>Viridiplantae</taxon>
        <taxon>Streptophyta</taxon>
        <taxon>Embryophyta</taxon>
        <taxon>Tracheophyta</taxon>
        <taxon>Spermatophyta</taxon>
        <taxon>Magnoliopsida</taxon>
        <taxon>eudicotyledons</taxon>
        <taxon>Gunneridae</taxon>
        <taxon>Pentapetalae</taxon>
        <taxon>rosids</taxon>
        <taxon>malvids</taxon>
        <taxon>Malvales</taxon>
        <taxon>Malvaceae</taxon>
        <taxon>Malvoideae</taxon>
        <taxon>Hibiscus</taxon>
    </lineage>
</organism>